<keyword evidence="5" id="KW-1185">Reference proteome</keyword>
<feature type="compositionally biased region" description="Low complexity" evidence="1">
    <location>
        <begin position="759"/>
        <end position="772"/>
    </location>
</feature>
<feature type="compositionally biased region" description="Gly residues" evidence="1">
    <location>
        <begin position="835"/>
        <end position="850"/>
    </location>
</feature>
<feature type="compositionally biased region" description="Basic and acidic residues" evidence="1">
    <location>
        <begin position="773"/>
        <end position="792"/>
    </location>
</feature>
<feature type="region of interest" description="Disordered" evidence="1">
    <location>
        <begin position="826"/>
        <end position="852"/>
    </location>
</feature>
<sequence length="1141" mass="116199">MTDVRLDAFGIARDGNDMATASHDLATAWTSLQSVLSGSGGMAGPDEASKEWIDSYDSIAKQAGEASEGVATALAAFDSIMGATGQAYKRAELAGALQDSDGGISVPTHEVSLDTSVPTAMGEGWPGALGEFQGWVEEALASMGLHLPLADTDKMGTAVSAWRAYDDQLQSITSSVAASLAVASSSDIPQWASMSSARSSVVTTLGQMSTAAGAAVEALDALIDQTVSARNEIMDIVKELAIAVGVEVGVSIALSFFTFGASAVVGAAATSATVMRFVVRIAEVIQRLITLSRIPREAIENGVRLFQAVGRGSKFARIAGETFKGMATGVVSQGFSNFLVEGKSFSEGLQGALLGGAVGGTIGGGLGLVGRTGREAAATRSTFTHVAVSTGRGAVTGAAGGVGGDYVTAKVNGQDFNVIQSLVFGTVGGAVFDGGHGAVEAHHAHAGGGSTGTDLDLDSGAASEHGPADLGVDTDTHAGDAGASAAGTAPATQVDVVTRPSTHAAAAGDTAPTSHSGAAGGAAPTEHADAPVVSGAGTHSSTTTHAGERPSVDGSQTPVVTDTAHTGGTTTHAGGEDVVTHVEHVEAGANDGGGDGSHSHAPAHGEGATHAGAPATHADGRVHADAPAADAPATQPGTSAPHGAAPTGGPAHSDAVDTRTDAPATHVDASPHGDAIPSAGTSDHAGPRGVQGNAGVPQDGGAATSPHQTGTTPDATTVRSDVGHVQSPTSADVHAAETHVVGSSPGADQVRAPGPDGPLPSHDAAAPAALSSEAERTAPADRDASAPVEHVTHEHAAAAGTAVAGTALSSHPGILRTDSSAVRFENPSASAGTLGHHGGTGNGSATGGSGRRPLQVEFSEEAVAHDAAAYRSELDARLHDHGLSRREFRRLVSKPIHRLSADEMDTLIDIRDGLDPIRSGDVIQKVMPLKQAIDMVSDITNGDVGYYAQKGVPGFIAKFAHLTAISNHGPITPLRVFQKLGLGYNTTAFPSPSTNPIHGVRMRTEPGFDGSGTPTSDVYDRMLPLRTIRGWMQDGTIDEHQWNAMSIPERRDRLQHLVDRVADTDLRIKLGAALERNSSRTFTSFDPFRGNGWAGHYEHYTPEVELRQNTPLTPGAELWRYNVDGTQEILAKWDGVRWHMI</sequence>
<evidence type="ECO:0000313" key="4">
    <source>
        <dbReference type="Proteomes" id="UP000648535"/>
    </source>
</evidence>
<feature type="compositionally biased region" description="Low complexity" evidence="1">
    <location>
        <begin position="534"/>
        <end position="545"/>
    </location>
</feature>
<dbReference type="Proteomes" id="UP000648535">
    <property type="component" value="Unassembled WGS sequence"/>
</dbReference>
<evidence type="ECO:0000313" key="5">
    <source>
        <dbReference type="Proteomes" id="UP000746584"/>
    </source>
</evidence>
<organism evidence="2 4">
    <name type="scientific">Curtobacterium luteum</name>
    <dbReference type="NCBI Taxonomy" id="33881"/>
    <lineage>
        <taxon>Bacteria</taxon>
        <taxon>Bacillati</taxon>
        <taxon>Actinomycetota</taxon>
        <taxon>Actinomycetes</taxon>
        <taxon>Micrococcales</taxon>
        <taxon>Microbacteriaceae</taxon>
        <taxon>Curtobacterium</taxon>
    </lineage>
</organism>
<comment type="caution">
    <text evidence="2">The sequence shown here is derived from an EMBL/GenBank/DDBJ whole genome shotgun (WGS) entry which is preliminary data.</text>
</comment>
<dbReference type="EMBL" id="BMOI01000003">
    <property type="protein sequence ID" value="GGK94208.1"/>
    <property type="molecule type" value="Genomic_DNA"/>
</dbReference>
<dbReference type="RefSeq" id="WP_175328310.1">
    <property type="nucleotide sequence ID" value="NZ_BMOI01000003.1"/>
</dbReference>
<accession>A0A8H9KYA6</accession>
<gene>
    <name evidence="2" type="ORF">GCM10009769_10260</name>
    <name evidence="3" type="ORF">JOE58_002368</name>
</gene>
<evidence type="ECO:0000313" key="3">
    <source>
        <dbReference type="EMBL" id="MBM7803117.1"/>
    </source>
</evidence>
<dbReference type="EMBL" id="JAFBCG010000001">
    <property type="protein sequence ID" value="MBM7803117.1"/>
    <property type="molecule type" value="Genomic_DNA"/>
</dbReference>
<feature type="compositionally biased region" description="Low complexity" evidence="1">
    <location>
        <begin position="479"/>
        <end position="492"/>
    </location>
</feature>
<feature type="compositionally biased region" description="Low complexity" evidence="1">
    <location>
        <begin position="625"/>
        <end position="653"/>
    </location>
</feature>
<evidence type="ECO:0000313" key="2">
    <source>
        <dbReference type="EMBL" id="GGK94208.1"/>
    </source>
</evidence>
<feature type="compositionally biased region" description="Low complexity" evidence="1">
    <location>
        <begin position="563"/>
        <end position="573"/>
    </location>
</feature>
<reference evidence="2" key="1">
    <citation type="journal article" date="2014" name="Int. J. Syst. Evol. Microbiol.">
        <title>Complete genome sequence of Corynebacterium casei LMG S-19264T (=DSM 44701T), isolated from a smear-ripened cheese.</title>
        <authorList>
            <consortium name="US DOE Joint Genome Institute (JGI-PGF)"/>
            <person name="Walter F."/>
            <person name="Albersmeier A."/>
            <person name="Kalinowski J."/>
            <person name="Ruckert C."/>
        </authorList>
    </citation>
    <scope>NUCLEOTIDE SEQUENCE</scope>
    <source>
        <strain evidence="2">JCM 1480</strain>
    </source>
</reference>
<dbReference type="AlphaFoldDB" id="A0A8H9KYA6"/>
<reference evidence="2" key="2">
    <citation type="submission" date="2020-09" db="EMBL/GenBank/DDBJ databases">
        <authorList>
            <person name="Sun Q."/>
            <person name="Ohkuma M."/>
        </authorList>
    </citation>
    <scope>NUCLEOTIDE SEQUENCE</scope>
    <source>
        <strain evidence="2">JCM 1480</strain>
    </source>
</reference>
<feature type="compositionally biased region" description="Polar residues" evidence="1">
    <location>
        <begin position="705"/>
        <end position="719"/>
    </location>
</feature>
<reference evidence="3 5" key="3">
    <citation type="submission" date="2021-01" db="EMBL/GenBank/DDBJ databases">
        <title>Sequencing the genomes of 1000 actinobacteria strains.</title>
        <authorList>
            <person name="Klenk H.-P."/>
        </authorList>
    </citation>
    <scope>NUCLEOTIDE SEQUENCE [LARGE SCALE GENOMIC DNA]</scope>
    <source>
        <strain evidence="3 5">DSM 20542</strain>
    </source>
</reference>
<feature type="region of interest" description="Disordered" evidence="1">
    <location>
        <begin position="443"/>
        <end position="575"/>
    </location>
</feature>
<protein>
    <submittedName>
        <fullName evidence="2">Uncharacterized protein</fullName>
    </submittedName>
</protein>
<name>A0A8H9KYA6_9MICO</name>
<dbReference type="Proteomes" id="UP000746584">
    <property type="component" value="Unassembled WGS sequence"/>
</dbReference>
<feature type="region of interest" description="Disordered" evidence="1">
    <location>
        <begin position="587"/>
        <end position="792"/>
    </location>
</feature>
<proteinExistence type="predicted"/>
<evidence type="ECO:0000256" key="1">
    <source>
        <dbReference type="SAM" id="MobiDB-lite"/>
    </source>
</evidence>
<feature type="compositionally biased region" description="Low complexity" evidence="1">
    <location>
        <begin position="600"/>
        <end position="617"/>
    </location>
</feature>